<evidence type="ECO:0000313" key="7">
    <source>
        <dbReference type="EMBL" id="KAF6145768.1"/>
    </source>
</evidence>
<gene>
    <name evidence="7" type="ORF">GIB67_016217</name>
</gene>
<evidence type="ECO:0000256" key="5">
    <source>
        <dbReference type="SAM" id="MobiDB-lite"/>
    </source>
</evidence>
<comment type="similarity">
    <text evidence="1">Belongs to the peptidase C48 family.</text>
</comment>
<dbReference type="GO" id="GO:0008234">
    <property type="term" value="F:cysteine-type peptidase activity"/>
    <property type="evidence" value="ECO:0007669"/>
    <property type="project" value="InterPro"/>
</dbReference>
<feature type="region of interest" description="Disordered" evidence="5">
    <location>
        <begin position="299"/>
        <end position="337"/>
    </location>
</feature>
<reference evidence="7 8" key="1">
    <citation type="journal article" date="2020" name="IScience">
        <title>Genome Sequencing of the Endangered Kingdonia uniflora (Circaeasteraceae, Ranunculales) Reveals Potential Mechanisms of Evolutionary Specialization.</title>
        <authorList>
            <person name="Sun Y."/>
            <person name="Deng T."/>
            <person name="Zhang A."/>
            <person name="Moore M.J."/>
            <person name="Landis J.B."/>
            <person name="Lin N."/>
            <person name="Zhang H."/>
            <person name="Zhang X."/>
            <person name="Huang J."/>
            <person name="Zhang X."/>
            <person name="Sun H."/>
            <person name="Wang H."/>
        </authorList>
    </citation>
    <scope>NUCLEOTIDE SEQUENCE [LARGE SCALE GENOMIC DNA]</scope>
    <source>
        <strain evidence="7">TB1705</strain>
        <tissue evidence="7">Leaf</tissue>
    </source>
</reference>
<dbReference type="Pfam" id="PF02902">
    <property type="entry name" value="Peptidase_C48"/>
    <property type="match status" value="1"/>
</dbReference>
<accession>A0A7J7LT80</accession>
<dbReference type="EMBL" id="JACGCM010002030">
    <property type="protein sequence ID" value="KAF6145768.1"/>
    <property type="molecule type" value="Genomic_DNA"/>
</dbReference>
<protein>
    <recommendedName>
        <fullName evidence="6">Ubiquitin-like protease family profile domain-containing protein</fullName>
    </recommendedName>
</protein>
<dbReference type="InterPro" id="IPR038765">
    <property type="entry name" value="Papain-like_cys_pep_sf"/>
</dbReference>
<comment type="caution">
    <text evidence="7">The sequence shown here is derived from an EMBL/GenBank/DDBJ whole genome shotgun (WGS) entry which is preliminary data.</text>
</comment>
<organism evidence="7 8">
    <name type="scientific">Kingdonia uniflora</name>
    <dbReference type="NCBI Taxonomy" id="39325"/>
    <lineage>
        <taxon>Eukaryota</taxon>
        <taxon>Viridiplantae</taxon>
        <taxon>Streptophyta</taxon>
        <taxon>Embryophyta</taxon>
        <taxon>Tracheophyta</taxon>
        <taxon>Spermatophyta</taxon>
        <taxon>Magnoliopsida</taxon>
        <taxon>Ranunculales</taxon>
        <taxon>Circaeasteraceae</taxon>
        <taxon>Kingdonia</taxon>
    </lineage>
</organism>
<dbReference type="AlphaFoldDB" id="A0A7J7LT80"/>
<dbReference type="InterPro" id="IPR003653">
    <property type="entry name" value="Peptidase_C48_C"/>
</dbReference>
<keyword evidence="3" id="KW-0378">Hydrolase</keyword>
<dbReference type="Proteomes" id="UP000541444">
    <property type="component" value="Unassembled WGS sequence"/>
</dbReference>
<dbReference type="Gene3D" id="3.30.310.130">
    <property type="entry name" value="Ubiquitin-related"/>
    <property type="match status" value="1"/>
</dbReference>
<evidence type="ECO:0000256" key="2">
    <source>
        <dbReference type="ARBA" id="ARBA00022670"/>
    </source>
</evidence>
<feature type="coiled-coil region" evidence="4">
    <location>
        <begin position="606"/>
        <end position="633"/>
    </location>
</feature>
<evidence type="ECO:0000313" key="8">
    <source>
        <dbReference type="Proteomes" id="UP000541444"/>
    </source>
</evidence>
<keyword evidence="8" id="KW-1185">Reference proteome</keyword>
<sequence>MGHLFDALCTSRAVITTFLGPRRSANAYKKFDLRWKEQLHSYFHAPSYILNLYYMFFPSTFSNENVMCHTTLALNNLIANMISTPLEQAQVMLKIGKLPFKPGCMGSEAVRIELNKEVLRYQIEAPAIGIVPTIGVAPTIGALAVIALVVVVPAIDSSSSATEIRAVVVRVCSQLEEHGKILLKLDDHGKMLHTHGKMLERILMSTVGDSTLPLGDTPLIRQYQFSTPEKIAKPKREGGNKKEDGKRKKAEPRTKKVVPGEILEVVNALMVDDDVEVEREVNFNAILFEYGDDLLEWKKGDKKDNDDKKDVEEKVKSEEEKMEKSKNGDEKVYDVAEEDESEQPTVVVYYTGKKMYNMTVIDGFQCLDRNMSSPEGVELKKKSSLEQITSMQWDRTFSNCIHRRDLKVVNSKLILIPRNINDSHWVRCVVSFKARKICIYDSMVDLKISNAQKKKKLSSGHQFIEDQIPTILPKMLIWRDFAHHSRPPTGSEAKNYDLNSKWTTRFGKYLIQPNGMQEDQHDQHIYKLNKLCLIEKDVSSEKAQMLKEYYEDFKDKLGAFDYIQDELHQTITKRDQRFAEFKFHMRFLEDQLCAAKMDRDENKKLCEESVSKISCLEQKIQALERDLECAERDQEEF</sequence>
<name>A0A7J7LT80_9MAGN</name>
<evidence type="ECO:0000256" key="3">
    <source>
        <dbReference type="ARBA" id="ARBA00022801"/>
    </source>
</evidence>
<evidence type="ECO:0000256" key="1">
    <source>
        <dbReference type="ARBA" id="ARBA00005234"/>
    </source>
</evidence>
<dbReference type="GO" id="GO:0006508">
    <property type="term" value="P:proteolysis"/>
    <property type="evidence" value="ECO:0007669"/>
    <property type="project" value="UniProtKB-KW"/>
</dbReference>
<feature type="domain" description="Ubiquitin-like protease family profile" evidence="6">
    <location>
        <begin position="399"/>
        <end position="452"/>
    </location>
</feature>
<evidence type="ECO:0000256" key="4">
    <source>
        <dbReference type="SAM" id="Coils"/>
    </source>
</evidence>
<proteinExistence type="inferred from homology"/>
<feature type="compositionally biased region" description="Basic and acidic residues" evidence="5">
    <location>
        <begin position="299"/>
        <end position="334"/>
    </location>
</feature>
<dbReference type="SUPFAM" id="SSF54001">
    <property type="entry name" value="Cysteine proteinases"/>
    <property type="match status" value="1"/>
</dbReference>
<feature type="region of interest" description="Disordered" evidence="5">
    <location>
        <begin position="230"/>
        <end position="254"/>
    </location>
</feature>
<keyword evidence="4" id="KW-0175">Coiled coil</keyword>
<keyword evidence="2" id="KW-0645">Protease</keyword>
<evidence type="ECO:0000259" key="6">
    <source>
        <dbReference type="Pfam" id="PF02902"/>
    </source>
</evidence>